<dbReference type="AlphaFoldDB" id="W9SAI4"/>
<gene>
    <name evidence="1" type="ORF">L484_003697</name>
</gene>
<reference evidence="2" key="1">
    <citation type="submission" date="2013-01" db="EMBL/GenBank/DDBJ databases">
        <title>Draft Genome Sequence of a Mulberry Tree, Morus notabilis C.K. Schneid.</title>
        <authorList>
            <person name="He N."/>
            <person name="Zhao S."/>
        </authorList>
    </citation>
    <scope>NUCLEOTIDE SEQUENCE</scope>
</reference>
<protein>
    <submittedName>
        <fullName evidence="1">Uncharacterized protein</fullName>
    </submittedName>
</protein>
<evidence type="ECO:0000313" key="2">
    <source>
        <dbReference type="Proteomes" id="UP000030645"/>
    </source>
</evidence>
<name>W9SAI4_9ROSA</name>
<organism evidence="1 2">
    <name type="scientific">Morus notabilis</name>
    <dbReference type="NCBI Taxonomy" id="981085"/>
    <lineage>
        <taxon>Eukaryota</taxon>
        <taxon>Viridiplantae</taxon>
        <taxon>Streptophyta</taxon>
        <taxon>Embryophyta</taxon>
        <taxon>Tracheophyta</taxon>
        <taxon>Spermatophyta</taxon>
        <taxon>Magnoliopsida</taxon>
        <taxon>eudicotyledons</taxon>
        <taxon>Gunneridae</taxon>
        <taxon>Pentapetalae</taxon>
        <taxon>rosids</taxon>
        <taxon>fabids</taxon>
        <taxon>Rosales</taxon>
        <taxon>Moraceae</taxon>
        <taxon>Moreae</taxon>
        <taxon>Morus</taxon>
    </lineage>
</organism>
<accession>W9SAI4</accession>
<dbReference type="EMBL" id="KE345883">
    <property type="protein sequence ID" value="EXC19675.1"/>
    <property type="molecule type" value="Genomic_DNA"/>
</dbReference>
<proteinExistence type="predicted"/>
<sequence length="138" mass="16171">MDFISDDDAIDVDETLDDDDTLENYVDDVSEHDWSLHVLNQLGDLRTHQDILIGYPVTGSSFDGVVRIQIRNCCEPFYSKRKDVSDHQKDWFKIDLTNDVREYIMGEAQKCYRDRKIDLKKHNQKESRNSKPNSVMTI</sequence>
<keyword evidence="2" id="KW-1185">Reference proteome</keyword>
<dbReference type="Proteomes" id="UP000030645">
    <property type="component" value="Unassembled WGS sequence"/>
</dbReference>
<evidence type="ECO:0000313" key="1">
    <source>
        <dbReference type="EMBL" id="EXC19675.1"/>
    </source>
</evidence>